<name>A0AAD6LC25_9ROSI</name>
<reference evidence="2" key="1">
    <citation type="journal article" date="2023" name="Mol. Ecol. Resour.">
        <title>Chromosome-level genome assembly of a triploid poplar Populus alba 'Berolinensis'.</title>
        <authorList>
            <person name="Chen S."/>
            <person name="Yu Y."/>
            <person name="Wang X."/>
            <person name="Wang S."/>
            <person name="Zhang T."/>
            <person name="Zhou Y."/>
            <person name="He R."/>
            <person name="Meng N."/>
            <person name="Wang Y."/>
            <person name="Liu W."/>
            <person name="Liu Z."/>
            <person name="Liu J."/>
            <person name="Guo Q."/>
            <person name="Huang H."/>
            <person name="Sederoff R.R."/>
            <person name="Wang G."/>
            <person name="Qu G."/>
            <person name="Chen S."/>
        </authorList>
    </citation>
    <scope>NUCLEOTIDE SEQUENCE</scope>
    <source>
        <strain evidence="2">SC-2020</strain>
    </source>
</reference>
<comment type="caution">
    <text evidence="2">The sequence shown here is derived from an EMBL/GenBank/DDBJ whole genome shotgun (WGS) entry which is preliminary data.</text>
</comment>
<sequence length="69" mass="7518">MHNYGQHVVERTLVDEDTPCPPRASPPSDILSQASQSQSGTFPVLLVEWGSPLQLSDLMAAWQSELLGV</sequence>
<feature type="region of interest" description="Disordered" evidence="1">
    <location>
        <begin position="1"/>
        <end position="34"/>
    </location>
</feature>
<evidence type="ECO:0000313" key="2">
    <source>
        <dbReference type="EMBL" id="KAJ6952865.1"/>
    </source>
</evidence>
<dbReference type="Proteomes" id="UP001164929">
    <property type="component" value="Chromosome 19"/>
</dbReference>
<keyword evidence="3" id="KW-1185">Reference proteome</keyword>
<protein>
    <submittedName>
        <fullName evidence="2">Uncharacterized protein</fullName>
    </submittedName>
</protein>
<organism evidence="2 3">
    <name type="scientific">Populus alba x Populus x berolinensis</name>
    <dbReference type="NCBI Taxonomy" id="444605"/>
    <lineage>
        <taxon>Eukaryota</taxon>
        <taxon>Viridiplantae</taxon>
        <taxon>Streptophyta</taxon>
        <taxon>Embryophyta</taxon>
        <taxon>Tracheophyta</taxon>
        <taxon>Spermatophyta</taxon>
        <taxon>Magnoliopsida</taxon>
        <taxon>eudicotyledons</taxon>
        <taxon>Gunneridae</taxon>
        <taxon>Pentapetalae</taxon>
        <taxon>rosids</taxon>
        <taxon>fabids</taxon>
        <taxon>Malpighiales</taxon>
        <taxon>Salicaceae</taxon>
        <taxon>Saliceae</taxon>
        <taxon>Populus</taxon>
    </lineage>
</organism>
<gene>
    <name evidence="2" type="ORF">NC653_041878</name>
</gene>
<dbReference type="AlphaFoldDB" id="A0AAD6LC25"/>
<accession>A0AAD6LC25</accession>
<proteinExistence type="predicted"/>
<evidence type="ECO:0000256" key="1">
    <source>
        <dbReference type="SAM" id="MobiDB-lite"/>
    </source>
</evidence>
<evidence type="ECO:0000313" key="3">
    <source>
        <dbReference type="Proteomes" id="UP001164929"/>
    </source>
</evidence>
<dbReference type="EMBL" id="JAQIZT010000019">
    <property type="protein sequence ID" value="KAJ6952865.1"/>
    <property type="molecule type" value="Genomic_DNA"/>
</dbReference>